<dbReference type="Proteomes" id="UP000775179">
    <property type="component" value="Unassembled WGS sequence"/>
</dbReference>
<keyword evidence="3" id="KW-0732">Signal</keyword>
<protein>
    <submittedName>
        <fullName evidence="5">Peptide ABC transporter substrate-binding protein</fullName>
    </submittedName>
</protein>
<dbReference type="Gene3D" id="3.10.105.10">
    <property type="entry name" value="Dipeptide-binding Protein, Domain 3"/>
    <property type="match status" value="1"/>
</dbReference>
<dbReference type="Gene3D" id="3.90.76.10">
    <property type="entry name" value="Dipeptide-binding Protein, Domain 1"/>
    <property type="match status" value="1"/>
</dbReference>
<dbReference type="SUPFAM" id="SSF53850">
    <property type="entry name" value="Periplasmic binding protein-like II"/>
    <property type="match status" value="1"/>
</dbReference>
<proteinExistence type="inferred from homology"/>
<dbReference type="PANTHER" id="PTHR30290">
    <property type="entry name" value="PERIPLASMIC BINDING COMPONENT OF ABC TRANSPORTER"/>
    <property type="match status" value="1"/>
</dbReference>
<dbReference type="InterPro" id="IPR039424">
    <property type="entry name" value="SBP_5"/>
</dbReference>
<evidence type="ECO:0000313" key="6">
    <source>
        <dbReference type="Proteomes" id="UP000775179"/>
    </source>
</evidence>
<feature type="domain" description="Solute-binding protein family 5" evidence="4">
    <location>
        <begin position="77"/>
        <end position="290"/>
    </location>
</feature>
<comment type="caution">
    <text evidence="5">The sequence shown here is derived from an EMBL/GenBank/DDBJ whole genome shotgun (WGS) entry which is preliminary data.</text>
</comment>
<dbReference type="PANTHER" id="PTHR30290:SF9">
    <property type="entry name" value="OLIGOPEPTIDE-BINDING PROTEIN APPA"/>
    <property type="match status" value="1"/>
</dbReference>
<dbReference type="EMBL" id="JAIFTX010000015">
    <property type="protein sequence ID" value="MBX7291009.1"/>
    <property type="molecule type" value="Genomic_DNA"/>
</dbReference>
<evidence type="ECO:0000259" key="4">
    <source>
        <dbReference type="Pfam" id="PF00496"/>
    </source>
</evidence>
<keyword evidence="2" id="KW-0813">Transport</keyword>
<evidence type="ECO:0000256" key="2">
    <source>
        <dbReference type="ARBA" id="ARBA00022448"/>
    </source>
</evidence>
<dbReference type="AlphaFoldDB" id="A0ABD4RHQ6"/>
<dbReference type="GeneID" id="66302702"/>
<evidence type="ECO:0000256" key="1">
    <source>
        <dbReference type="ARBA" id="ARBA00005695"/>
    </source>
</evidence>
<dbReference type="RefSeq" id="WP_021874490.1">
    <property type="nucleotide sequence ID" value="NZ_CP018624.1"/>
</dbReference>
<organism evidence="5 6">
    <name type="scientific">Clostridium chauvoei</name>
    <dbReference type="NCBI Taxonomy" id="46867"/>
    <lineage>
        <taxon>Bacteria</taxon>
        <taxon>Bacillati</taxon>
        <taxon>Bacillota</taxon>
        <taxon>Clostridia</taxon>
        <taxon>Eubacteriales</taxon>
        <taxon>Clostridiaceae</taxon>
        <taxon>Clostridium</taxon>
    </lineage>
</organism>
<comment type="similarity">
    <text evidence="1">Belongs to the bacterial solute-binding protein 5 family.</text>
</comment>
<evidence type="ECO:0000256" key="3">
    <source>
        <dbReference type="ARBA" id="ARBA00022729"/>
    </source>
</evidence>
<dbReference type="Gene3D" id="3.40.190.10">
    <property type="entry name" value="Periplasmic binding protein-like II"/>
    <property type="match status" value="1"/>
</dbReference>
<dbReference type="Pfam" id="PF00496">
    <property type="entry name" value="SBP_bac_5"/>
    <property type="match status" value="1"/>
</dbReference>
<dbReference type="InterPro" id="IPR000914">
    <property type="entry name" value="SBP_5_dom"/>
</dbReference>
<reference evidence="5 6" key="1">
    <citation type="submission" date="2021-08" db="EMBL/GenBank/DDBJ databases">
        <title>Genome sequence analysis of Clostridium chauvoei strains of European origin and evaluation of typing options for outbreak investigations.</title>
        <authorList>
            <person name="Abdel-Glil M."/>
            <person name="Thomas P."/>
            <person name="Seyboldt C."/>
        </authorList>
    </citation>
    <scope>NUCLEOTIDE SEQUENCE [LARGE SCALE GENOMIC DNA]</scope>
    <source>
        <strain evidence="5 6">S0260-09</strain>
    </source>
</reference>
<gene>
    <name evidence="5" type="ORF">K4H94_08120</name>
</gene>
<name>A0ABD4RHQ6_9CLOT</name>
<accession>A0ABD4RHQ6</accession>
<sequence>MKKILITIVSSILLVVFLLGFVDIVKEKPTESKAVLTYSISTIPQDLKVIGKLDKREQDIVCATSRALVDLDKSGNILPSLAESVEVHDEGLEYDFKIRDDIYWSDGSQITPKDIASFFREILTEEDENSIEALLNVYGARDFRNGTGSFNENVGIRTTDTNLVIRLNTKDENFVKELSNPQYRLRKNVLLWQDIQNNYQELVYSGDYSISSMNISEVILKRNNKIDSKLVESIHIAKDEGEELAMAAFEVGNRDIVINPPKSQLDRLKSESKLVTLESTKGMYLAFNPNGESIPVEGKKDIYRLLNEAIGEYQIQNSSFVELAEGSYFRDDKDDLAKLQSRKVMSNEVDKWEHLKEVVLIAEETTENKNFSEFLSKWFEKNTDMILTYNLVPKEEFKNIHEETYYNIALLQCESSLSGENSLFNEMINFLPDNYKKELKNIQSEEERKNKFVSIEDSLFNTYQLLPVLFYNDNIAISDKIKNISLDRNGNIDFNKLEK</sequence>
<dbReference type="KEGG" id="cchv:BTM20_12520"/>
<evidence type="ECO:0000313" key="5">
    <source>
        <dbReference type="EMBL" id="MBX7291009.1"/>
    </source>
</evidence>